<dbReference type="AlphaFoldDB" id="A0A9N9KX64"/>
<name>A0A9N9KX64_9HELO</name>
<dbReference type="OrthoDB" id="412402at2759"/>
<feature type="region of interest" description="Disordered" evidence="1">
    <location>
        <begin position="386"/>
        <end position="411"/>
    </location>
</feature>
<dbReference type="Proteomes" id="UP000696280">
    <property type="component" value="Unassembled WGS sequence"/>
</dbReference>
<dbReference type="EMBL" id="CAJVRL010000067">
    <property type="protein sequence ID" value="CAG8956005.1"/>
    <property type="molecule type" value="Genomic_DNA"/>
</dbReference>
<evidence type="ECO:0000313" key="2">
    <source>
        <dbReference type="EMBL" id="CAG8956005.1"/>
    </source>
</evidence>
<accession>A0A9N9KX64</accession>
<keyword evidence="3" id="KW-1185">Reference proteome</keyword>
<protein>
    <recommendedName>
        <fullName evidence="4">Amidoligase enzyme</fullName>
    </recommendedName>
</protein>
<dbReference type="PANTHER" id="PTHR36847:SF1">
    <property type="entry name" value="AMIDOLIGASE ENZYME"/>
    <property type="match status" value="1"/>
</dbReference>
<organism evidence="2 3">
    <name type="scientific">Hymenoscyphus fraxineus</name>
    <dbReference type="NCBI Taxonomy" id="746836"/>
    <lineage>
        <taxon>Eukaryota</taxon>
        <taxon>Fungi</taxon>
        <taxon>Dikarya</taxon>
        <taxon>Ascomycota</taxon>
        <taxon>Pezizomycotina</taxon>
        <taxon>Leotiomycetes</taxon>
        <taxon>Helotiales</taxon>
        <taxon>Helotiaceae</taxon>
        <taxon>Hymenoscyphus</taxon>
    </lineage>
</organism>
<dbReference type="PANTHER" id="PTHR36847">
    <property type="entry name" value="AMIDOLIGASE ENZYME"/>
    <property type="match status" value="1"/>
</dbReference>
<reference evidence="2" key="1">
    <citation type="submission" date="2021-07" db="EMBL/GenBank/DDBJ databases">
        <authorList>
            <person name="Durling M."/>
        </authorList>
    </citation>
    <scope>NUCLEOTIDE SEQUENCE</scope>
</reference>
<dbReference type="Pfam" id="PF12224">
    <property type="entry name" value="Amidoligase_2"/>
    <property type="match status" value="1"/>
</dbReference>
<evidence type="ECO:0000313" key="3">
    <source>
        <dbReference type="Proteomes" id="UP000696280"/>
    </source>
</evidence>
<comment type="caution">
    <text evidence="2">The sequence shown here is derived from an EMBL/GenBank/DDBJ whole genome shotgun (WGS) entry which is preliminary data.</text>
</comment>
<gene>
    <name evidence="2" type="ORF">HYFRA_00008861</name>
</gene>
<evidence type="ECO:0000256" key="1">
    <source>
        <dbReference type="SAM" id="MobiDB-lite"/>
    </source>
</evidence>
<proteinExistence type="predicted"/>
<sequence>MTDSTSQNIKDLQDFFDDYPDLPAPTQSASANLQMFPKVSTRKNGRPIITFGVELEMTIAWIYPKDTDPEPEDPRKVKGIVVETVDSSLIRVQVYKHIMNTLRKAGIRCLSDWGFETVLGKKETYWLVKDDGSIYPPTRPYDQRDDYQFTGVEITSPPFYSCEDARAQAAVVCDILTSNYRVSCPESTGVHVHVGLGLRNGVEKAWNPSVLANLMAVLWVFEDRLDFIHPQRRRTGGYSNLYCPSMREASVLGESLKDNPNWKQEGLESILELKDEKDCMAIRRLLSFKGGINRVNYNIRNLADNVKRGRTIEYRQHEGTLHGKRVSSWVKVCAGLVEFALTVDQDKVEDFLRRRVDDAPEDYTVIDLLIAIGRSDVAEFYAYRFRDNDPTQTPPTPSPLDTPPKDGSPPGEVYSFYRRILGIHN</sequence>
<dbReference type="InterPro" id="IPR022025">
    <property type="entry name" value="Amidoligase_2"/>
</dbReference>
<evidence type="ECO:0008006" key="4">
    <source>
        <dbReference type="Google" id="ProtNLM"/>
    </source>
</evidence>
<feature type="compositionally biased region" description="Pro residues" evidence="1">
    <location>
        <begin position="392"/>
        <end position="402"/>
    </location>
</feature>